<proteinExistence type="predicted"/>
<feature type="region of interest" description="Disordered" evidence="1">
    <location>
        <begin position="156"/>
        <end position="209"/>
    </location>
</feature>
<feature type="compositionally biased region" description="Polar residues" evidence="1">
    <location>
        <begin position="115"/>
        <end position="124"/>
    </location>
</feature>
<protein>
    <submittedName>
        <fullName evidence="3">Uncharacterized protein</fullName>
    </submittedName>
</protein>
<dbReference type="AlphaFoldDB" id="A0AAN7CD90"/>
<organism evidence="3 4">
    <name type="scientific">Achaetomium macrosporum</name>
    <dbReference type="NCBI Taxonomy" id="79813"/>
    <lineage>
        <taxon>Eukaryota</taxon>
        <taxon>Fungi</taxon>
        <taxon>Dikarya</taxon>
        <taxon>Ascomycota</taxon>
        <taxon>Pezizomycotina</taxon>
        <taxon>Sordariomycetes</taxon>
        <taxon>Sordariomycetidae</taxon>
        <taxon>Sordariales</taxon>
        <taxon>Chaetomiaceae</taxon>
        <taxon>Achaetomium</taxon>
    </lineage>
</organism>
<feature type="signal peptide" evidence="2">
    <location>
        <begin position="1"/>
        <end position="15"/>
    </location>
</feature>
<evidence type="ECO:0000256" key="2">
    <source>
        <dbReference type="SAM" id="SignalP"/>
    </source>
</evidence>
<feature type="chain" id="PRO_5042896913" evidence="2">
    <location>
        <begin position="16"/>
        <end position="249"/>
    </location>
</feature>
<feature type="compositionally biased region" description="Basic and acidic residues" evidence="1">
    <location>
        <begin position="100"/>
        <end position="113"/>
    </location>
</feature>
<evidence type="ECO:0000313" key="3">
    <source>
        <dbReference type="EMBL" id="KAK4239916.1"/>
    </source>
</evidence>
<gene>
    <name evidence="3" type="ORF">C8A03DRAFT_32024</name>
</gene>
<keyword evidence="4" id="KW-1185">Reference proteome</keyword>
<sequence length="249" mass="25580">MQLFAFLANAAIVLAIPAMDYRRDAVATATTTTSSSTSTTTWTIARTMTRTVTEARSANAASGAMVAPPPQLEARQQKGTSKWRAALSRLGDAVNPGKAKAKEAEQKGDEARQCDQATGQQIAANHNGRRDWRDDVASAKSLASFLVPSARDTAPAAAAAGGSHGGQPDAGDGDDNNSNGCGGGSLPTPPPTPKPPLTPPPNSTLTGNAAYRPVAPRVNAVTEERQTFSGARFVAVALAAVAVGFSWLG</sequence>
<evidence type="ECO:0000313" key="4">
    <source>
        <dbReference type="Proteomes" id="UP001303760"/>
    </source>
</evidence>
<reference evidence="3" key="1">
    <citation type="journal article" date="2023" name="Mol. Phylogenet. Evol.">
        <title>Genome-scale phylogeny and comparative genomics of the fungal order Sordariales.</title>
        <authorList>
            <person name="Hensen N."/>
            <person name="Bonometti L."/>
            <person name="Westerberg I."/>
            <person name="Brannstrom I.O."/>
            <person name="Guillou S."/>
            <person name="Cros-Aarteil S."/>
            <person name="Calhoun S."/>
            <person name="Haridas S."/>
            <person name="Kuo A."/>
            <person name="Mondo S."/>
            <person name="Pangilinan J."/>
            <person name="Riley R."/>
            <person name="LaButti K."/>
            <person name="Andreopoulos B."/>
            <person name="Lipzen A."/>
            <person name="Chen C."/>
            <person name="Yan M."/>
            <person name="Daum C."/>
            <person name="Ng V."/>
            <person name="Clum A."/>
            <person name="Steindorff A."/>
            <person name="Ohm R.A."/>
            <person name="Martin F."/>
            <person name="Silar P."/>
            <person name="Natvig D.O."/>
            <person name="Lalanne C."/>
            <person name="Gautier V."/>
            <person name="Ament-Velasquez S.L."/>
            <person name="Kruys A."/>
            <person name="Hutchinson M.I."/>
            <person name="Powell A.J."/>
            <person name="Barry K."/>
            <person name="Miller A.N."/>
            <person name="Grigoriev I.V."/>
            <person name="Debuchy R."/>
            <person name="Gladieux P."/>
            <person name="Hiltunen Thoren M."/>
            <person name="Johannesson H."/>
        </authorList>
    </citation>
    <scope>NUCLEOTIDE SEQUENCE</scope>
    <source>
        <strain evidence="3">CBS 532.94</strain>
    </source>
</reference>
<dbReference type="Proteomes" id="UP001303760">
    <property type="component" value="Unassembled WGS sequence"/>
</dbReference>
<evidence type="ECO:0000256" key="1">
    <source>
        <dbReference type="SAM" id="MobiDB-lite"/>
    </source>
</evidence>
<name>A0AAN7CD90_9PEZI</name>
<keyword evidence="2" id="KW-0732">Signal</keyword>
<dbReference type="EMBL" id="MU860052">
    <property type="protein sequence ID" value="KAK4239916.1"/>
    <property type="molecule type" value="Genomic_DNA"/>
</dbReference>
<comment type="caution">
    <text evidence="3">The sequence shown here is derived from an EMBL/GenBank/DDBJ whole genome shotgun (WGS) entry which is preliminary data.</text>
</comment>
<feature type="region of interest" description="Disordered" evidence="1">
    <location>
        <begin position="89"/>
        <end position="131"/>
    </location>
</feature>
<accession>A0AAN7CD90</accession>
<feature type="compositionally biased region" description="Pro residues" evidence="1">
    <location>
        <begin position="187"/>
        <end position="202"/>
    </location>
</feature>
<reference evidence="3" key="2">
    <citation type="submission" date="2023-05" db="EMBL/GenBank/DDBJ databases">
        <authorList>
            <consortium name="Lawrence Berkeley National Laboratory"/>
            <person name="Steindorff A."/>
            <person name="Hensen N."/>
            <person name="Bonometti L."/>
            <person name="Westerberg I."/>
            <person name="Brannstrom I.O."/>
            <person name="Guillou S."/>
            <person name="Cros-Aarteil S."/>
            <person name="Calhoun S."/>
            <person name="Haridas S."/>
            <person name="Kuo A."/>
            <person name="Mondo S."/>
            <person name="Pangilinan J."/>
            <person name="Riley R."/>
            <person name="Labutti K."/>
            <person name="Andreopoulos B."/>
            <person name="Lipzen A."/>
            <person name="Chen C."/>
            <person name="Yanf M."/>
            <person name="Daum C."/>
            <person name="Ng V."/>
            <person name="Clum A."/>
            <person name="Ohm R."/>
            <person name="Martin F."/>
            <person name="Silar P."/>
            <person name="Natvig D."/>
            <person name="Lalanne C."/>
            <person name="Gautier V."/>
            <person name="Ament-Velasquez S.L."/>
            <person name="Kruys A."/>
            <person name="Hutchinson M.I."/>
            <person name="Powell A.J."/>
            <person name="Barry K."/>
            <person name="Miller A.N."/>
            <person name="Grigoriev I.V."/>
            <person name="Debuchy R."/>
            <person name="Gladieux P."/>
            <person name="Thoren M.H."/>
            <person name="Johannesson H."/>
        </authorList>
    </citation>
    <scope>NUCLEOTIDE SEQUENCE</scope>
    <source>
        <strain evidence="3">CBS 532.94</strain>
    </source>
</reference>